<dbReference type="Gene3D" id="3.60.10.10">
    <property type="entry name" value="Endonuclease/exonuclease/phosphatase"/>
    <property type="match status" value="1"/>
</dbReference>
<dbReference type="GO" id="GO:0004519">
    <property type="term" value="F:endonuclease activity"/>
    <property type="evidence" value="ECO:0007669"/>
    <property type="project" value="InterPro"/>
</dbReference>
<gene>
    <name evidence="3" type="ORF">MTR67_038718</name>
</gene>
<dbReference type="GO" id="GO:0006281">
    <property type="term" value="P:DNA repair"/>
    <property type="evidence" value="ECO:0007669"/>
    <property type="project" value="InterPro"/>
</dbReference>
<name>A0AAF0ZPR3_SOLVR</name>
<dbReference type="CDD" id="cd01650">
    <property type="entry name" value="RT_nLTR_like"/>
    <property type="match status" value="1"/>
</dbReference>
<dbReference type="PANTHER" id="PTHR33116">
    <property type="entry name" value="REVERSE TRANSCRIPTASE ZINC-BINDING DOMAIN-CONTAINING PROTEIN-RELATED-RELATED"/>
    <property type="match status" value="1"/>
</dbReference>
<dbReference type="SUPFAM" id="SSF56672">
    <property type="entry name" value="DNA/RNA polymerases"/>
    <property type="match status" value="1"/>
</dbReference>
<evidence type="ECO:0000256" key="1">
    <source>
        <dbReference type="SAM" id="MobiDB-lite"/>
    </source>
</evidence>
<organism evidence="3 4">
    <name type="scientific">Solanum verrucosum</name>
    <dbReference type="NCBI Taxonomy" id="315347"/>
    <lineage>
        <taxon>Eukaryota</taxon>
        <taxon>Viridiplantae</taxon>
        <taxon>Streptophyta</taxon>
        <taxon>Embryophyta</taxon>
        <taxon>Tracheophyta</taxon>
        <taxon>Spermatophyta</taxon>
        <taxon>Magnoliopsida</taxon>
        <taxon>eudicotyledons</taxon>
        <taxon>Gunneridae</taxon>
        <taxon>Pentapetalae</taxon>
        <taxon>asterids</taxon>
        <taxon>lamiids</taxon>
        <taxon>Solanales</taxon>
        <taxon>Solanaceae</taxon>
        <taxon>Solanoideae</taxon>
        <taxon>Solaneae</taxon>
        <taxon>Solanum</taxon>
    </lineage>
</organism>
<dbReference type="SUPFAM" id="SSF56219">
    <property type="entry name" value="DNase I-like"/>
    <property type="match status" value="1"/>
</dbReference>
<dbReference type="InterPro" id="IPR005135">
    <property type="entry name" value="Endo/exonuclease/phosphatase"/>
</dbReference>
<proteinExistence type="predicted"/>
<dbReference type="Pfam" id="PF14111">
    <property type="entry name" value="DUF4283"/>
    <property type="match status" value="1"/>
</dbReference>
<dbReference type="Pfam" id="PF03372">
    <property type="entry name" value="Exo_endo_phos"/>
    <property type="match status" value="1"/>
</dbReference>
<dbReference type="EMBL" id="CP133620">
    <property type="protein sequence ID" value="WMV45333.1"/>
    <property type="molecule type" value="Genomic_DNA"/>
</dbReference>
<dbReference type="InterPro" id="IPR025558">
    <property type="entry name" value="DUF4283"/>
</dbReference>
<evidence type="ECO:0000313" key="3">
    <source>
        <dbReference type="EMBL" id="WMV45333.1"/>
    </source>
</evidence>
<sequence>MTAGLRVLQLTHNQMMFEFPSRQEAERIIMGEWFWNGRRFSLEWWSPESGTDNSKKELVANQRWIRAFGIPLHAWSEKSLKFIGDCCGGYIGADEDTKKRNHILWARICIPAVAREPPHKIDLRVGGKIYEISIIADAFSKISVAGDSDEQGFNQRSKQVCVSKTEQSINSNLKSADVPRVGPKKPKTTLGQLKAKAQLQQKTPDQVYVFQNEQPIDSNLKSAEDPRVGPKNSKTTLGQLKAKAQLQQKTSDHLYYSRRKKGNLHLNKKKEILKEWKAIRPAQAQSIVAETQKLSERQSNAMLSQKPLLAPLTQTDSLDEWKGDADDEAECMRPLSLLSLPPIHSVFSIGYSQDSGFSSPISSDTLSLPWSGDSLEEQVISHPTVIETSHWTKMVMTKACKAFGVNSVGFKHEIFDMILRMEQKRKLQLQKSKGKEQQKKRSKEKGAGSTRLSRNESKNYQLEYKGLNDISKRSTIKLLIQKWKPDILCLQETKTECCSVAIARHIWGSRWVEWVELKASGTRGGIIILWDKRQWKCLDSYQGQHTLSAMWEGLQVDFRFCFSEVYGPHSTPERFDLWDELAAVRGIWDGCWVIGGDFNVRRYEHERYNCIRRSQDMKDFSEFIQDIGLIDLPLHGATYTWTRGEDFLQASRIDRFLISAEWNEFFGVVKQVALPRVLSDHSPLALESGDWTSDPSYFKFENMWLQHEGFHDMVKNWWQGYIVNGSPDFILSQKLKFLKKDLVTWNKEVFGKLNSRISKAMDDLLLTEQATEGRVRSQVEKNKILQLQLEIQQLAKAEETSWRQKSRCLWLKEGDRNTKYFQRIANSHRRYNHIDRLQVGDHLIEGKEQVKEVILDFYQELYSENESWRPTASFEGLGSLSSEEKNALEQAFEEEEILNAINSCAPDKSPGPDGFSMGFYQKCWGIIKQDILGALNHFHNNCHMVKSFNASFIALIPKKKGAIELKDFRPISLIGSVYKILAKVLSERLKKVIGNLVSGFQNAFVQGRQITDATLIANEVLDWKQKSGTPGLLFKLDVEKAFDKLSWSFLISILRQMGFGERWIRWIKYSFSTIKYSVLVNRSPVGFFSPGRGIRQGDPLSPFLFILAMEGLSRMLEKAKQLQWIEGFEVGNGYGPPVSISHLLFADDTLVFCGAKKSQVQYLSLTLMIFEALSGLHINMSKSTIYLVNEVPDLEDMAAIMCCAIGSFPTTYLGMPLGAMNRSSQVWNVIVEKFERRLASWQQQYLSLGGRLTLINSVLDSIPTYFMSLLLMPAKVKQRLDKIRRDFLWEGNNKDHKIHLVKWAKVTLPKQYGGLGIKDLALHNKCLLLKWHWRYNQEAAGLWKEVIQAKYGSDSYWCSNKVSTSYGTGVWRDIRKLWEKFFSDASLMVGNGEHIQFWKDIWLGDTSLMNVFPSIFQIASHSDSTISQYREDNVWNLILRRNLNDWELEEVFSLMATIQTSAINSQRRDKLIWRHSRDGSYTVKACYLQQSSKKTVIDQWPWKLIWRTKLPPKVICFSWITLKDSCLTQNNLMRRKFQIVNRCYMCLCNSESINHLFLHCTVATGLWNMFFSLFGLTWVMPRSSREAFVCWSSWKVGKSVKHIWSLVPACILWCLWTERNKRCFDGTPTPIFTFKARCLITLFGWVNLSPVLSVDSFLEFISSIDLCC</sequence>
<feature type="region of interest" description="Disordered" evidence="1">
    <location>
        <begin position="429"/>
        <end position="454"/>
    </location>
</feature>
<dbReference type="InterPro" id="IPR020847">
    <property type="entry name" value="AP_endonuclease_F1_BS"/>
</dbReference>
<dbReference type="PANTHER" id="PTHR33116:SF85">
    <property type="entry name" value="REVERSE TRANSCRIPTASE ZINC-BINDING DOMAIN-CONTAINING PROTEIN"/>
    <property type="match status" value="1"/>
</dbReference>
<protein>
    <recommendedName>
        <fullName evidence="2">Reverse transcriptase domain-containing protein</fullName>
    </recommendedName>
</protein>
<dbReference type="InterPro" id="IPR000477">
    <property type="entry name" value="RT_dom"/>
</dbReference>
<dbReference type="InterPro" id="IPR036691">
    <property type="entry name" value="Endo/exonu/phosph_ase_sf"/>
</dbReference>
<accession>A0AAF0ZPR3</accession>
<dbReference type="InterPro" id="IPR026960">
    <property type="entry name" value="RVT-Znf"/>
</dbReference>
<dbReference type="PROSITE" id="PS00726">
    <property type="entry name" value="AP_NUCLEASE_F1_1"/>
    <property type="match status" value="1"/>
</dbReference>
<reference evidence="3" key="1">
    <citation type="submission" date="2023-08" db="EMBL/GenBank/DDBJ databases">
        <title>A de novo genome assembly of Solanum verrucosum Schlechtendal, a Mexican diploid species geographically isolated from the other diploid A-genome species in potato relatives.</title>
        <authorList>
            <person name="Hosaka K."/>
        </authorList>
    </citation>
    <scope>NUCLEOTIDE SEQUENCE</scope>
    <source>
        <tissue evidence="3">Young leaves</tissue>
    </source>
</reference>
<dbReference type="InterPro" id="IPR043502">
    <property type="entry name" value="DNA/RNA_pol_sf"/>
</dbReference>
<dbReference type="Proteomes" id="UP001234989">
    <property type="component" value="Chromosome 9"/>
</dbReference>
<evidence type="ECO:0000313" key="4">
    <source>
        <dbReference type="Proteomes" id="UP001234989"/>
    </source>
</evidence>
<dbReference type="PROSITE" id="PS50878">
    <property type="entry name" value="RT_POL"/>
    <property type="match status" value="1"/>
</dbReference>
<dbReference type="Pfam" id="PF00078">
    <property type="entry name" value="RVT_1"/>
    <property type="match status" value="1"/>
</dbReference>
<dbReference type="GO" id="GO:0003677">
    <property type="term" value="F:DNA binding"/>
    <property type="evidence" value="ECO:0007669"/>
    <property type="project" value="InterPro"/>
</dbReference>
<dbReference type="Pfam" id="PF13966">
    <property type="entry name" value="zf-RVT"/>
    <property type="match status" value="1"/>
</dbReference>
<feature type="domain" description="Reverse transcriptase" evidence="2">
    <location>
        <begin position="937"/>
        <end position="1217"/>
    </location>
</feature>
<evidence type="ECO:0000259" key="2">
    <source>
        <dbReference type="PROSITE" id="PS50878"/>
    </source>
</evidence>
<keyword evidence="4" id="KW-1185">Reference proteome</keyword>